<feature type="region of interest" description="Disordered" evidence="1">
    <location>
        <begin position="46"/>
        <end position="79"/>
    </location>
</feature>
<dbReference type="AlphaFoldDB" id="A0ABD0Q2S2"/>
<name>A0ABD0Q2S2_CIRMR</name>
<evidence type="ECO:0000313" key="2">
    <source>
        <dbReference type="EMBL" id="KAL0180416.1"/>
    </source>
</evidence>
<dbReference type="Proteomes" id="UP001529510">
    <property type="component" value="Unassembled WGS sequence"/>
</dbReference>
<sequence length="79" mass="8750">YASIPFYRVPFAVPWQCNVGAALLMAPQLYWFSLICRGALRLFTGSSSRSRRPTAPGKPDYDGHEPLPQAANGYSTRMA</sequence>
<feature type="non-terminal residue" evidence="2">
    <location>
        <position position="1"/>
    </location>
</feature>
<reference evidence="2 3" key="1">
    <citation type="submission" date="2024-05" db="EMBL/GenBank/DDBJ databases">
        <title>Genome sequencing and assembly of Indian major carp, Cirrhinus mrigala (Hamilton, 1822).</title>
        <authorList>
            <person name="Mohindra V."/>
            <person name="Chowdhury L.M."/>
            <person name="Lal K."/>
            <person name="Jena J.K."/>
        </authorList>
    </citation>
    <scope>NUCLEOTIDE SEQUENCE [LARGE SCALE GENOMIC DNA]</scope>
    <source>
        <strain evidence="2">CM1030</strain>
        <tissue evidence="2">Blood</tissue>
    </source>
</reference>
<protein>
    <submittedName>
        <fullName evidence="2">Uncharacterized protein</fullName>
    </submittedName>
</protein>
<dbReference type="EMBL" id="JAMKFB020000012">
    <property type="protein sequence ID" value="KAL0180416.1"/>
    <property type="molecule type" value="Genomic_DNA"/>
</dbReference>
<evidence type="ECO:0000313" key="3">
    <source>
        <dbReference type="Proteomes" id="UP001529510"/>
    </source>
</evidence>
<comment type="caution">
    <text evidence="2">The sequence shown here is derived from an EMBL/GenBank/DDBJ whole genome shotgun (WGS) entry which is preliminary data.</text>
</comment>
<organism evidence="2 3">
    <name type="scientific">Cirrhinus mrigala</name>
    <name type="common">Mrigala</name>
    <dbReference type="NCBI Taxonomy" id="683832"/>
    <lineage>
        <taxon>Eukaryota</taxon>
        <taxon>Metazoa</taxon>
        <taxon>Chordata</taxon>
        <taxon>Craniata</taxon>
        <taxon>Vertebrata</taxon>
        <taxon>Euteleostomi</taxon>
        <taxon>Actinopterygii</taxon>
        <taxon>Neopterygii</taxon>
        <taxon>Teleostei</taxon>
        <taxon>Ostariophysi</taxon>
        <taxon>Cypriniformes</taxon>
        <taxon>Cyprinidae</taxon>
        <taxon>Labeoninae</taxon>
        <taxon>Labeonini</taxon>
        <taxon>Cirrhinus</taxon>
    </lineage>
</organism>
<evidence type="ECO:0000256" key="1">
    <source>
        <dbReference type="SAM" id="MobiDB-lite"/>
    </source>
</evidence>
<gene>
    <name evidence="2" type="ORF">M9458_025858</name>
</gene>
<proteinExistence type="predicted"/>
<accession>A0ABD0Q2S2</accession>
<feature type="non-terminal residue" evidence="2">
    <location>
        <position position="79"/>
    </location>
</feature>
<keyword evidence="3" id="KW-1185">Reference proteome</keyword>